<dbReference type="AlphaFoldDB" id="A0A840C591"/>
<accession>A0A840C591</accession>
<reference evidence="1 2" key="1">
    <citation type="submission" date="2020-08" db="EMBL/GenBank/DDBJ databases">
        <title>Genomic Encyclopedia of Type Strains, Phase IV (KMG-IV): sequencing the most valuable type-strain genomes for metagenomic binning, comparative biology and taxonomic classification.</title>
        <authorList>
            <person name="Goeker M."/>
        </authorList>
    </citation>
    <scope>NUCLEOTIDE SEQUENCE [LARGE SCALE GENOMIC DNA]</scope>
    <source>
        <strain evidence="1 2">DSM 103737</strain>
    </source>
</reference>
<sequence length="89" mass="10193">MRHGRRLELRYDGFTRVVEVHAVGETTAGHLAMSAWQVRGGSSSHEDRGWKTFLLDEVSSAVEIDERSQAPRPDYVHGSRQFRRIICQL</sequence>
<dbReference type="RefSeq" id="WP_183317501.1">
    <property type="nucleotide sequence ID" value="NZ_JACIEN010000004.1"/>
</dbReference>
<gene>
    <name evidence="1" type="ORF">GGR16_003666</name>
</gene>
<organism evidence="1 2">
    <name type="scientific">Chelatococcus caeni</name>
    <dbReference type="NCBI Taxonomy" id="1348468"/>
    <lineage>
        <taxon>Bacteria</taxon>
        <taxon>Pseudomonadati</taxon>
        <taxon>Pseudomonadota</taxon>
        <taxon>Alphaproteobacteria</taxon>
        <taxon>Hyphomicrobiales</taxon>
        <taxon>Chelatococcaceae</taxon>
        <taxon>Chelatococcus</taxon>
    </lineage>
</organism>
<name>A0A840C591_9HYPH</name>
<dbReference type="Proteomes" id="UP000577362">
    <property type="component" value="Unassembled WGS sequence"/>
</dbReference>
<protein>
    <recommendedName>
        <fullName evidence="3">WYL domain-containing protein</fullName>
    </recommendedName>
</protein>
<evidence type="ECO:0008006" key="3">
    <source>
        <dbReference type="Google" id="ProtNLM"/>
    </source>
</evidence>
<evidence type="ECO:0000313" key="2">
    <source>
        <dbReference type="Proteomes" id="UP000577362"/>
    </source>
</evidence>
<comment type="caution">
    <text evidence="1">The sequence shown here is derived from an EMBL/GenBank/DDBJ whole genome shotgun (WGS) entry which is preliminary data.</text>
</comment>
<proteinExistence type="predicted"/>
<evidence type="ECO:0000313" key="1">
    <source>
        <dbReference type="EMBL" id="MBB4018619.1"/>
    </source>
</evidence>
<keyword evidence="2" id="KW-1185">Reference proteome</keyword>
<dbReference type="EMBL" id="JACIEN010000004">
    <property type="protein sequence ID" value="MBB4018619.1"/>
    <property type="molecule type" value="Genomic_DNA"/>
</dbReference>